<dbReference type="GO" id="GO:0016491">
    <property type="term" value="F:oxidoreductase activity"/>
    <property type="evidence" value="ECO:0007669"/>
    <property type="project" value="UniProtKB-KW"/>
</dbReference>
<dbReference type="Proteomes" id="UP000799772">
    <property type="component" value="Unassembled WGS sequence"/>
</dbReference>
<keyword evidence="3" id="KW-0560">Oxidoreductase</keyword>
<accession>A0A9P4IJW8</accession>
<gene>
    <name evidence="4" type="ORF">NA57DRAFT_65325</name>
</gene>
<evidence type="ECO:0000313" key="4">
    <source>
        <dbReference type="EMBL" id="KAF2101017.1"/>
    </source>
</evidence>
<comment type="caution">
    <text evidence="4">The sequence shown here is derived from an EMBL/GenBank/DDBJ whole genome shotgun (WGS) entry which is preliminary data.</text>
</comment>
<dbReference type="EMBL" id="ML978124">
    <property type="protein sequence ID" value="KAF2101017.1"/>
    <property type="molecule type" value="Genomic_DNA"/>
</dbReference>
<evidence type="ECO:0000256" key="3">
    <source>
        <dbReference type="ARBA" id="ARBA00023002"/>
    </source>
</evidence>
<keyword evidence="2" id="KW-0521">NADP</keyword>
<dbReference type="CDD" id="cd05233">
    <property type="entry name" value="SDR_c"/>
    <property type="match status" value="1"/>
</dbReference>
<dbReference type="InterPro" id="IPR002347">
    <property type="entry name" value="SDR_fam"/>
</dbReference>
<evidence type="ECO:0000256" key="2">
    <source>
        <dbReference type="ARBA" id="ARBA00022857"/>
    </source>
</evidence>
<comment type="similarity">
    <text evidence="1">Belongs to the short-chain dehydrogenases/reductases (SDR) family.</text>
</comment>
<keyword evidence="5" id="KW-1185">Reference proteome</keyword>
<proteinExistence type="inferred from homology"/>
<dbReference type="PANTHER" id="PTHR43618">
    <property type="entry name" value="7-ALPHA-HYDROXYSTEROID DEHYDROGENASE"/>
    <property type="match status" value="1"/>
</dbReference>
<organism evidence="4 5">
    <name type="scientific">Rhizodiscina lignyota</name>
    <dbReference type="NCBI Taxonomy" id="1504668"/>
    <lineage>
        <taxon>Eukaryota</taxon>
        <taxon>Fungi</taxon>
        <taxon>Dikarya</taxon>
        <taxon>Ascomycota</taxon>
        <taxon>Pezizomycotina</taxon>
        <taxon>Dothideomycetes</taxon>
        <taxon>Pleosporomycetidae</taxon>
        <taxon>Aulographales</taxon>
        <taxon>Rhizodiscinaceae</taxon>
        <taxon>Rhizodiscina</taxon>
    </lineage>
</organism>
<dbReference type="OrthoDB" id="37659at2759"/>
<dbReference type="PRINTS" id="PR00081">
    <property type="entry name" value="GDHRDH"/>
</dbReference>
<dbReference type="AlphaFoldDB" id="A0A9P4IJW8"/>
<evidence type="ECO:0000313" key="5">
    <source>
        <dbReference type="Proteomes" id="UP000799772"/>
    </source>
</evidence>
<dbReference type="Gene3D" id="3.40.50.720">
    <property type="entry name" value="NAD(P)-binding Rossmann-like Domain"/>
    <property type="match status" value="1"/>
</dbReference>
<dbReference type="InterPro" id="IPR052178">
    <property type="entry name" value="Sec_Metab_Biosynth_SDR"/>
</dbReference>
<reference evidence="4" key="1">
    <citation type="journal article" date="2020" name="Stud. Mycol.">
        <title>101 Dothideomycetes genomes: a test case for predicting lifestyles and emergence of pathogens.</title>
        <authorList>
            <person name="Haridas S."/>
            <person name="Albert R."/>
            <person name="Binder M."/>
            <person name="Bloem J."/>
            <person name="Labutti K."/>
            <person name="Salamov A."/>
            <person name="Andreopoulos B."/>
            <person name="Baker S."/>
            <person name="Barry K."/>
            <person name="Bills G."/>
            <person name="Bluhm B."/>
            <person name="Cannon C."/>
            <person name="Castanera R."/>
            <person name="Culley D."/>
            <person name="Daum C."/>
            <person name="Ezra D."/>
            <person name="Gonzalez J."/>
            <person name="Henrissat B."/>
            <person name="Kuo A."/>
            <person name="Liang C."/>
            <person name="Lipzen A."/>
            <person name="Lutzoni F."/>
            <person name="Magnuson J."/>
            <person name="Mondo S."/>
            <person name="Nolan M."/>
            <person name="Ohm R."/>
            <person name="Pangilinan J."/>
            <person name="Park H.-J."/>
            <person name="Ramirez L."/>
            <person name="Alfaro M."/>
            <person name="Sun H."/>
            <person name="Tritt A."/>
            <person name="Yoshinaga Y."/>
            <person name="Zwiers L.-H."/>
            <person name="Turgeon B."/>
            <person name="Goodwin S."/>
            <person name="Spatafora J."/>
            <person name="Crous P."/>
            <person name="Grigoriev I."/>
        </authorList>
    </citation>
    <scope>NUCLEOTIDE SEQUENCE</scope>
    <source>
        <strain evidence="4">CBS 133067</strain>
    </source>
</reference>
<dbReference type="SUPFAM" id="SSF51735">
    <property type="entry name" value="NAD(P)-binding Rossmann-fold domains"/>
    <property type="match status" value="1"/>
</dbReference>
<dbReference type="FunFam" id="3.40.50.720:FF:000084">
    <property type="entry name" value="Short-chain dehydrogenase reductase"/>
    <property type="match status" value="1"/>
</dbReference>
<evidence type="ECO:0000256" key="1">
    <source>
        <dbReference type="ARBA" id="ARBA00006484"/>
    </source>
</evidence>
<dbReference type="PANTHER" id="PTHR43618:SF2">
    <property type="entry name" value="CHAIN DEHYDROGENASE, PUTATIVE (AFU_ORTHOLOGUE AFUA_6G06930)-RELATED"/>
    <property type="match status" value="1"/>
</dbReference>
<dbReference type="Pfam" id="PF13561">
    <property type="entry name" value="adh_short_C2"/>
    <property type="match status" value="1"/>
</dbReference>
<dbReference type="InterPro" id="IPR036291">
    <property type="entry name" value="NAD(P)-bd_dom_sf"/>
</dbReference>
<sequence length="254" mass="27266">MPYSLKDRSVLVVAGSRGLGAEICRKFAAEGAKVAVGYVSNKARAEDVAKECQEKYGVKTAVFQGDGGSFADCERLVEETKKEFGGLDVVINNAGWTKYTQFGDLYALTEEEWDRAFAVNVKGQMALCRAALPTFNENPDGGVYIVTSSVAGKSIGGSAMAYAVTKAAQLQLIRCLAQTQGPKARINAVLPGLLLTEWVEDFPDEWKKGAMARSVLNRSTDLEDCANVYVMLAKNSSMTGNLISVDAGVNIIGR</sequence>
<name>A0A9P4IJW8_9PEZI</name>
<protein>
    <submittedName>
        <fullName evidence="4">NAD(P)-binding protein</fullName>
    </submittedName>
</protein>